<evidence type="ECO:0000256" key="8">
    <source>
        <dbReference type="ARBA" id="ARBA00022692"/>
    </source>
</evidence>
<comment type="subcellular location">
    <subcellularLocation>
        <location evidence="2">Membrane</location>
        <topology evidence="2">Multi-pass membrane protein</topology>
    </subcellularLocation>
</comment>
<organism evidence="14 15">
    <name type="scientific">Rubellimicrobium thermophilum DSM 16684</name>
    <dbReference type="NCBI Taxonomy" id="1123069"/>
    <lineage>
        <taxon>Bacteria</taxon>
        <taxon>Pseudomonadati</taxon>
        <taxon>Pseudomonadota</taxon>
        <taxon>Alphaproteobacteria</taxon>
        <taxon>Rhodobacterales</taxon>
        <taxon>Roseobacteraceae</taxon>
        <taxon>Rubellimicrobium</taxon>
    </lineage>
</organism>
<evidence type="ECO:0000256" key="3">
    <source>
        <dbReference type="ARBA" id="ARBA00005985"/>
    </source>
</evidence>
<keyword evidence="7" id="KW-0831">Ubiquinone biosynthesis</keyword>
<dbReference type="Proteomes" id="UP000015346">
    <property type="component" value="Unassembled WGS sequence"/>
</dbReference>
<dbReference type="HOGENOM" id="CLU_854964_0_0_5"/>
<proteinExistence type="inferred from homology"/>
<feature type="transmembrane region" description="Helical" evidence="13">
    <location>
        <begin position="61"/>
        <end position="85"/>
    </location>
</feature>
<evidence type="ECO:0000256" key="7">
    <source>
        <dbReference type="ARBA" id="ARBA00022688"/>
    </source>
</evidence>
<comment type="caution">
    <text evidence="14">The sequence shown here is derived from an EMBL/GenBank/DDBJ whole genome shotgun (WGS) entry which is preliminary data.</text>
</comment>
<feature type="transmembrane region" description="Helical" evidence="13">
    <location>
        <begin position="170"/>
        <end position="191"/>
    </location>
</feature>
<evidence type="ECO:0000256" key="11">
    <source>
        <dbReference type="ARBA" id="ARBA00034524"/>
    </source>
</evidence>
<dbReference type="CDD" id="cd13959">
    <property type="entry name" value="PT_UbiA_COQ2"/>
    <property type="match status" value="1"/>
</dbReference>
<evidence type="ECO:0000256" key="9">
    <source>
        <dbReference type="ARBA" id="ARBA00022989"/>
    </source>
</evidence>
<dbReference type="Pfam" id="PF01040">
    <property type="entry name" value="UbiA"/>
    <property type="match status" value="1"/>
</dbReference>
<dbReference type="AlphaFoldDB" id="S9RYT2"/>
<evidence type="ECO:0000313" key="14">
    <source>
        <dbReference type="EMBL" id="EPX83170.1"/>
    </source>
</evidence>
<dbReference type="GO" id="GO:0008412">
    <property type="term" value="F:4-hydroxybenzoate polyprenyltransferase activity"/>
    <property type="evidence" value="ECO:0007669"/>
    <property type="project" value="UniProtKB-EC"/>
</dbReference>
<dbReference type="PANTHER" id="PTHR11048">
    <property type="entry name" value="PRENYLTRANSFERASES"/>
    <property type="match status" value="1"/>
</dbReference>
<sequence>MICGSRWSVRGGRVLARGAGCTWNDLADRDFDARVERTRNRPLPAGQVTPRQALTWMGMQGLLALALLLTLPAPAILLGLLALVPAGLYPFAKRVTWWPQAVLGIAFNWGVLLAYAAHAGRVEAPAVLLWLAGIAWTLFYDTIYAHQDAEDDALIGVRSTARLFGASSRLWLRGFLVAAVLTMGAAVILAGLDGSPLALALALGAPWVLGWHLAWQLGRSIRRTGRVCCACSAPTAMRGWPWPSFWPSPRWSERPERPERPAARGLPPHRAGQNPVMLRWPAADPRTARLSGRPDPPPCLCPPAFLSLLPSSWPGAARVLQHAHW</sequence>
<accession>S9RYT2</accession>
<comment type="cofactor">
    <cofactor evidence="1">
        <name>Mg(2+)</name>
        <dbReference type="ChEBI" id="CHEBI:18420"/>
    </cofactor>
</comment>
<dbReference type="GO" id="GO:0005886">
    <property type="term" value="C:plasma membrane"/>
    <property type="evidence" value="ECO:0007669"/>
    <property type="project" value="TreeGrafter"/>
</dbReference>
<dbReference type="EC" id="2.5.1.39" evidence="11"/>
<evidence type="ECO:0000256" key="2">
    <source>
        <dbReference type="ARBA" id="ARBA00004141"/>
    </source>
</evidence>
<reference evidence="14 15" key="1">
    <citation type="journal article" date="2013" name="Stand. Genomic Sci.">
        <title>Genome sequence of the reddish-pigmented Rubellimicrobium thermophilum type strain (DSM 16684(T)), a member of the Roseobacter clade.</title>
        <authorList>
            <person name="Fiebig A."/>
            <person name="Riedel T."/>
            <person name="Gronow S."/>
            <person name="Petersen J."/>
            <person name="Klenk H.P."/>
            <person name="Goker M."/>
        </authorList>
    </citation>
    <scope>NUCLEOTIDE SEQUENCE [LARGE SCALE GENOMIC DNA]</scope>
    <source>
        <strain evidence="14 15">DSM 16684</strain>
    </source>
</reference>
<keyword evidence="10 13" id="KW-0472">Membrane</keyword>
<feature type="region of interest" description="Disordered" evidence="12">
    <location>
        <begin position="251"/>
        <end position="275"/>
    </location>
</feature>
<dbReference type="FunFam" id="1.10.357.140:FF:000008">
    <property type="entry name" value="4-hydroxybenzoate octaprenyltransferase"/>
    <property type="match status" value="1"/>
</dbReference>
<keyword evidence="8 13" id="KW-0812">Transmembrane</keyword>
<evidence type="ECO:0000256" key="1">
    <source>
        <dbReference type="ARBA" id="ARBA00001946"/>
    </source>
</evidence>
<dbReference type="PATRIC" id="fig|1123069.3.peg.2764"/>
<feature type="transmembrane region" description="Helical" evidence="13">
    <location>
        <begin position="197"/>
        <end position="215"/>
    </location>
</feature>
<evidence type="ECO:0000256" key="5">
    <source>
        <dbReference type="ARBA" id="ARBA00022519"/>
    </source>
</evidence>
<evidence type="ECO:0000313" key="15">
    <source>
        <dbReference type="Proteomes" id="UP000015346"/>
    </source>
</evidence>
<dbReference type="Gene3D" id="1.20.120.1780">
    <property type="entry name" value="UbiA prenyltransferase"/>
    <property type="match status" value="1"/>
</dbReference>
<dbReference type="InterPro" id="IPR039653">
    <property type="entry name" value="Prenyltransferase"/>
</dbReference>
<dbReference type="PANTHER" id="PTHR11048:SF28">
    <property type="entry name" value="4-HYDROXYBENZOATE POLYPRENYLTRANSFERASE, MITOCHONDRIAL"/>
    <property type="match status" value="1"/>
</dbReference>
<dbReference type="GO" id="GO:0006744">
    <property type="term" value="P:ubiquinone biosynthetic process"/>
    <property type="evidence" value="ECO:0007669"/>
    <property type="project" value="UniProtKB-KW"/>
</dbReference>
<gene>
    <name evidence="14" type="ORF">ruthe_02787</name>
</gene>
<dbReference type="InterPro" id="IPR030470">
    <property type="entry name" value="UbiA_prenylTrfase_CS"/>
</dbReference>
<feature type="compositionally biased region" description="Basic and acidic residues" evidence="12">
    <location>
        <begin position="251"/>
        <end position="262"/>
    </location>
</feature>
<evidence type="ECO:0000256" key="4">
    <source>
        <dbReference type="ARBA" id="ARBA00022475"/>
    </source>
</evidence>
<keyword evidence="4" id="KW-1003">Cell membrane</keyword>
<dbReference type="PROSITE" id="PS00943">
    <property type="entry name" value="UBIA"/>
    <property type="match status" value="1"/>
</dbReference>
<feature type="transmembrane region" description="Helical" evidence="13">
    <location>
        <begin position="97"/>
        <end position="117"/>
    </location>
</feature>
<keyword evidence="5" id="KW-0997">Cell inner membrane</keyword>
<comment type="similarity">
    <text evidence="3">Belongs to the UbiA prenyltransferase family.</text>
</comment>
<evidence type="ECO:0000256" key="13">
    <source>
        <dbReference type="SAM" id="Phobius"/>
    </source>
</evidence>
<dbReference type="InterPro" id="IPR000537">
    <property type="entry name" value="UbiA_prenyltransferase"/>
</dbReference>
<keyword evidence="9 13" id="KW-1133">Transmembrane helix</keyword>
<dbReference type="EMBL" id="AOLV01000033">
    <property type="protein sequence ID" value="EPX83170.1"/>
    <property type="molecule type" value="Genomic_DNA"/>
</dbReference>
<protein>
    <recommendedName>
        <fullName evidence="11">4-hydroxybenzoate polyprenyltransferase</fullName>
        <ecNumber evidence="11">2.5.1.39</ecNumber>
    </recommendedName>
</protein>
<dbReference type="STRING" id="1123069.ruthe_02787"/>
<keyword evidence="6 14" id="KW-0808">Transferase</keyword>
<dbReference type="FunFam" id="1.20.120.1780:FF:000001">
    <property type="entry name" value="4-hydroxybenzoate octaprenyltransferase"/>
    <property type="match status" value="1"/>
</dbReference>
<evidence type="ECO:0000256" key="12">
    <source>
        <dbReference type="SAM" id="MobiDB-lite"/>
    </source>
</evidence>
<evidence type="ECO:0000256" key="6">
    <source>
        <dbReference type="ARBA" id="ARBA00022679"/>
    </source>
</evidence>
<keyword evidence="15" id="KW-1185">Reference proteome</keyword>
<dbReference type="Gene3D" id="1.10.357.140">
    <property type="entry name" value="UbiA prenyltransferase"/>
    <property type="match status" value="1"/>
</dbReference>
<dbReference type="InterPro" id="IPR044878">
    <property type="entry name" value="UbiA_sf"/>
</dbReference>
<evidence type="ECO:0000256" key="10">
    <source>
        <dbReference type="ARBA" id="ARBA00023136"/>
    </source>
</evidence>
<name>S9RYT2_9RHOB</name>